<evidence type="ECO:0000313" key="4">
    <source>
        <dbReference type="Proteomes" id="UP000015350"/>
    </source>
</evidence>
<feature type="region of interest" description="Disordered" evidence="1">
    <location>
        <begin position="277"/>
        <end position="301"/>
    </location>
</feature>
<organism evidence="3 4">
    <name type="scientific">Magnetospirillum fulvum MGU-K5</name>
    <dbReference type="NCBI Taxonomy" id="1316936"/>
    <lineage>
        <taxon>Bacteria</taxon>
        <taxon>Pseudomonadati</taxon>
        <taxon>Pseudomonadota</taxon>
        <taxon>Alphaproteobacteria</taxon>
        <taxon>Rhodospirillales</taxon>
        <taxon>Rhodospirillaceae</taxon>
        <taxon>Magnetospirillum</taxon>
    </lineage>
</organism>
<gene>
    <name evidence="3" type="ORF">K678_17001</name>
</gene>
<dbReference type="OrthoDB" id="9816380at2"/>
<dbReference type="Proteomes" id="UP000015350">
    <property type="component" value="Unassembled WGS sequence"/>
</dbReference>
<dbReference type="InterPro" id="IPR007844">
    <property type="entry name" value="AsmA"/>
</dbReference>
<comment type="caution">
    <text evidence="3">The sequence shown here is derived from an EMBL/GenBank/DDBJ whole genome shotgun (WGS) entry which is preliminary data.</text>
</comment>
<feature type="domain" description="AsmA" evidence="2">
    <location>
        <begin position="533"/>
        <end position="764"/>
    </location>
</feature>
<reference evidence="3 4" key="1">
    <citation type="submission" date="2013-04" db="EMBL/GenBank/DDBJ databases">
        <authorList>
            <person name="Kuznetsov B."/>
            <person name="Ivanovsky R."/>
        </authorList>
    </citation>
    <scope>NUCLEOTIDE SEQUENCE [LARGE SCALE GENOMIC DNA]</scope>
    <source>
        <strain evidence="3 4">MGU-K5</strain>
    </source>
</reference>
<dbReference type="Pfam" id="PF05170">
    <property type="entry name" value="AsmA"/>
    <property type="match status" value="1"/>
</dbReference>
<dbReference type="GO" id="GO:0005886">
    <property type="term" value="C:plasma membrane"/>
    <property type="evidence" value="ECO:0007669"/>
    <property type="project" value="TreeGrafter"/>
</dbReference>
<evidence type="ECO:0000313" key="3">
    <source>
        <dbReference type="EMBL" id="EPY00259.1"/>
    </source>
</evidence>
<dbReference type="STRING" id="1316936.K678_17001"/>
<dbReference type="PANTHER" id="PTHR30441">
    <property type="entry name" value="DUF748 DOMAIN-CONTAINING PROTEIN"/>
    <property type="match status" value="1"/>
</dbReference>
<name>S9S6J1_MAGFU</name>
<dbReference type="RefSeq" id="WP_021133673.1">
    <property type="nucleotide sequence ID" value="NZ_AQPH01000121.1"/>
</dbReference>
<evidence type="ECO:0000256" key="1">
    <source>
        <dbReference type="SAM" id="MobiDB-lite"/>
    </source>
</evidence>
<dbReference type="EMBL" id="AQPH01000121">
    <property type="protein sequence ID" value="EPY00259.1"/>
    <property type="molecule type" value="Genomic_DNA"/>
</dbReference>
<evidence type="ECO:0000259" key="2">
    <source>
        <dbReference type="Pfam" id="PF05170"/>
    </source>
</evidence>
<dbReference type="GO" id="GO:0090313">
    <property type="term" value="P:regulation of protein targeting to membrane"/>
    <property type="evidence" value="ECO:0007669"/>
    <property type="project" value="TreeGrafter"/>
</dbReference>
<dbReference type="InterPro" id="IPR052894">
    <property type="entry name" value="AsmA-related"/>
</dbReference>
<dbReference type="AlphaFoldDB" id="S9S6J1"/>
<accession>S9S6J1</accession>
<sequence>MTGVSLKIAAATLAGGVVAVLVVPALIDWSSLRPGIERTATAALGWPVTVSGPISARLLPAPVVTLDRVAVGTAGFEKVRLEFGFGPLLAGRITLVEVDLSGGRLGAGTTIDAHVQLGEIFASGGRLDGGFTANGTLGLGNLAFPFEAEGARPGGGPAVPVRAQIHLPGQNGGTIRLESNVSSNRADGRMSLDLPSLAHAVGTTELPDAPLTAEGRLSVTPDEAALQEITVALGDSRAGGEIVAILGASPIAVDVSLRAQTLDLDQSSPAVTRAKAEATANPVADPVQKTPSKAADAPRPTLRLPLPANVTVNFDLAADTVRWRGGVVRRPRVNAMLDGGILTLSNVSAQLPGGTALGLNGTLSTGERGPAFDGRVRLESSDPPRLRAWAWPGSGGGAWPTSARLDATLSGHDGRLDLSPLVLGLDDIRATGSVSLGQSIAAHLTVRGIEAAFDGGRGDDGALVGALELHGPSYAEAARLLVSDYRPSRDGALSASATLGSDKGTVTLDDLRLKAGAALIGGSIRIEPEGPIHATLNADELRLDPFLPPEGKSPSLAAARPRPAIGHVGRGDESAPPPPVPRGVVEAMPLGTLPRADITVQIAALTLKTWRLDDVSGHLALTGNGGATVSGLRARALGGSIEGGGRLMSGGFSGDLTLAGLDAGTLKLSAGGLSLAGGKLDGTVRLSAAGIAPAQLAATLSGEAKIAVADGSIRGFDLPEANARLGRRDLAGLLSDGLLGGTTRFSALTGSFRAEKGLVSSRDLSLTAEGGRVTGAGKVDLSEKSVDARVSIAPAGAGLPPLGIRLNGQLDAPNVVFDANELMRAISKK</sequence>
<dbReference type="PANTHER" id="PTHR30441:SF4">
    <property type="entry name" value="PROTEIN ASMA"/>
    <property type="match status" value="1"/>
</dbReference>
<feature type="region of interest" description="Disordered" evidence="1">
    <location>
        <begin position="550"/>
        <end position="580"/>
    </location>
</feature>
<dbReference type="eggNOG" id="COG2982">
    <property type="taxonomic scope" value="Bacteria"/>
</dbReference>
<proteinExistence type="predicted"/>
<protein>
    <recommendedName>
        <fullName evidence="2">AsmA domain-containing protein</fullName>
    </recommendedName>
</protein>